<dbReference type="AlphaFoldDB" id="M7XDX0"/>
<feature type="region of interest" description="Disordered" evidence="1">
    <location>
        <begin position="204"/>
        <end position="230"/>
    </location>
</feature>
<proteinExistence type="predicted"/>
<gene>
    <name evidence="2" type="ORF">RHTO_06513</name>
</gene>
<evidence type="ECO:0000256" key="1">
    <source>
        <dbReference type="SAM" id="MobiDB-lite"/>
    </source>
</evidence>
<dbReference type="Proteomes" id="UP000016926">
    <property type="component" value="Unassembled WGS sequence"/>
</dbReference>
<evidence type="ECO:0000313" key="2">
    <source>
        <dbReference type="EMBL" id="EMS18288.1"/>
    </source>
</evidence>
<accession>M7XDX0</accession>
<protein>
    <submittedName>
        <fullName evidence="2">Uncharacterized protein</fullName>
    </submittedName>
</protein>
<sequence length="302" mass="34490">MSDLRRGLVKDQLSAARHARAQVEGRPSLKPLGKDDRNRCLYAMDLIEQSFNRLFAIDELQGLAWIALHCEFLSTTEDNLRKRRDKTTDVSLRAELKAERTQVLGTLVRWQKEWEALGIERKREDEVLTLIAHASDSKLLVERLRFSHDDSEDGEEPTTEEVRRREWESEVEAAKKEVETVEAVLNYVTASLILPAGETCETRYHDAPPPPPSAPARRATHPHPVRAGHARRPTLVQASLEDGKKMGSGEGEGWWGLLNFFKRRNTEPALLSAGEGEERELGRRGKREGTYRMRRRYLGEGY</sequence>
<dbReference type="HOGENOM" id="CLU_921817_0_0_1"/>
<keyword evidence="3" id="KW-1185">Reference proteome</keyword>
<dbReference type="GeneID" id="27370526"/>
<organism evidence="2 3">
    <name type="scientific">Rhodotorula toruloides (strain NP11)</name>
    <name type="common">Yeast</name>
    <name type="synonym">Rhodosporidium toruloides</name>
    <dbReference type="NCBI Taxonomy" id="1130832"/>
    <lineage>
        <taxon>Eukaryota</taxon>
        <taxon>Fungi</taxon>
        <taxon>Dikarya</taxon>
        <taxon>Basidiomycota</taxon>
        <taxon>Pucciniomycotina</taxon>
        <taxon>Microbotryomycetes</taxon>
        <taxon>Sporidiobolales</taxon>
        <taxon>Sporidiobolaceae</taxon>
        <taxon>Rhodotorula</taxon>
    </lineage>
</organism>
<feature type="compositionally biased region" description="Basic residues" evidence="1">
    <location>
        <begin position="218"/>
        <end position="230"/>
    </location>
</feature>
<name>M7XDX0_RHOT1</name>
<reference evidence="2 3" key="1">
    <citation type="journal article" date="2012" name="Nat. Commun.">
        <title>A multi-omic map of the lipid-producing yeast Rhodosporidium toruloides.</title>
        <authorList>
            <person name="Zhu Z."/>
            <person name="Zhang S."/>
            <person name="Liu H."/>
            <person name="Shen H."/>
            <person name="Lin X."/>
            <person name="Yang F."/>
            <person name="Zhou Y.J."/>
            <person name="Jin G."/>
            <person name="Ye M."/>
            <person name="Zou H."/>
            <person name="Zou H."/>
            <person name="Zhao Z.K."/>
        </authorList>
    </citation>
    <scope>NUCLEOTIDE SEQUENCE [LARGE SCALE GENOMIC DNA]</scope>
    <source>
        <strain evidence="2 3">NP11</strain>
    </source>
</reference>
<dbReference type="RefSeq" id="XP_016269407.1">
    <property type="nucleotide sequence ID" value="XM_016420174.1"/>
</dbReference>
<dbReference type="EMBL" id="KB722683">
    <property type="protein sequence ID" value="EMS18288.1"/>
    <property type="molecule type" value="Genomic_DNA"/>
</dbReference>
<evidence type="ECO:0000313" key="3">
    <source>
        <dbReference type="Proteomes" id="UP000016926"/>
    </source>
</evidence>